<dbReference type="InterPro" id="IPR009915">
    <property type="entry name" value="NnrU_dom"/>
</dbReference>
<feature type="domain" description="NnrU" evidence="6">
    <location>
        <begin position="4"/>
        <end position="220"/>
    </location>
</feature>
<feature type="transmembrane region" description="Helical" evidence="5">
    <location>
        <begin position="167"/>
        <end position="184"/>
    </location>
</feature>
<dbReference type="Proteomes" id="UP000661507">
    <property type="component" value="Unassembled WGS sequence"/>
</dbReference>
<feature type="transmembrane region" description="Helical" evidence="5">
    <location>
        <begin position="35"/>
        <end position="56"/>
    </location>
</feature>
<evidence type="ECO:0000313" key="8">
    <source>
        <dbReference type="Proteomes" id="UP000661507"/>
    </source>
</evidence>
<name>A0A917NI85_9PROT</name>
<evidence type="ECO:0000256" key="3">
    <source>
        <dbReference type="ARBA" id="ARBA00022989"/>
    </source>
</evidence>
<feature type="transmembrane region" description="Helical" evidence="5">
    <location>
        <begin position="6"/>
        <end position="23"/>
    </location>
</feature>
<keyword evidence="8" id="KW-1185">Reference proteome</keyword>
<keyword evidence="4 5" id="KW-0472">Membrane</keyword>
<keyword evidence="3 5" id="KW-1133">Transmembrane helix</keyword>
<proteinExistence type="predicted"/>
<comment type="subcellular location">
    <subcellularLocation>
        <location evidence="1">Membrane</location>
        <topology evidence="1">Multi-pass membrane protein</topology>
    </subcellularLocation>
</comment>
<dbReference type="AlphaFoldDB" id="A0A917NI85"/>
<protein>
    <submittedName>
        <fullName evidence="7">Denitrification regulatory protein</fullName>
    </submittedName>
</protein>
<reference evidence="7" key="1">
    <citation type="journal article" date="2014" name="Int. J. Syst. Evol. Microbiol.">
        <title>Complete genome sequence of Corynebacterium casei LMG S-19264T (=DSM 44701T), isolated from a smear-ripened cheese.</title>
        <authorList>
            <consortium name="US DOE Joint Genome Institute (JGI-PGF)"/>
            <person name="Walter F."/>
            <person name="Albersmeier A."/>
            <person name="Kalinowski J."/>
            <person name="Ruckert C."/>
        </authorList>
    </citation>
    <scope>NUCLEOTIDE SEQUENCE</scope>
    <source>
        <strain evidence="7">CGMCC 1.3617</strain>
    </source>
</reference>
<gene>
    <name evidence="7" type="primary">nnrU</name>
    <name evidence="7" type="ORF">GCM10011320_06870</name>
</gene>
<organism evidence="7 8">
    <name type="scientific">Neoroseomonas lacus</name>
    <dbReference type="NCBI Taxonomy" id="287609"/>
    <lineage>
        <taxon>Bacteria</taxon>
        <taxon>Pseudomonadati</taxon>
        <taxon>Pseudomonadota</taxon>
        <taxon>Alphaproteobacteria</taxon>
        <taxon>Acetobacterales</taxon>
        <taxon>Acetobacteraceae</taxon>
        <taxon>Neoroseomonas</taxon>
    </lineage>
</organism>
<evidence type="ECO:0000256" key="1">
    <source>
        <dbReference type="ARBA" id="ARBA00004141"/>
    </source>
</evidence>
<keyword evidence="2 5" id="KW-0812">Transmembrane</keyword>
<evidence type="ECO:0000256" key="5">
    <source>
        <dbReference type="SAM" id="Phobius"/>
    </source>
</evidence>
<evidence type="ECO:0000259" key="6">
    <source>
        <dbReference type="Pfam" id="PF07298"/>
    </source>
</evidence>
<dbReference type="EMBL" id="BMKW01000002">
    <property type="protein sequence ID" value="GGJ02651.1"/>
    <property type="molecule type" value="Genomic_DNA"/>
</dbReference>
<dbReference type="GO" id="GO:0016020">
    <property type="term" value="C:membrane"/>
    <property type="evidence" value="ECO:0007669"/>
    <property type="project" value="UniProtKB-SubCell"/>
</dbReference>
<sequence length="225" mass="23778">MLFLLLAALLWVGVHVGIAGTGLRGRIVARTGEKGFTMAFSLASFALIALLIRAWQGAETVPLWFAPAWLRWVIAALMLPVFVTFTCSLVGNPTAQGGGALVAKGPHGIQRVTRHPMLCAFVAWAALHILANGDTAATVFFGAFLVTALAGMPSIDAKMARRHPTTWPGFAAASSIMPFGAILGGRNRFSATEIGWVAPLIGVLLWAGVLHGHRMLFGMPALIQG</sequence>
<reference evidence="7" key="2">
    <citation type="submission" date="2020-09" db="EMBL/GenBank/DDBJ databases">
        <authorList>
            <person name="Sun Q."/>
            <person name="Zhou Y."/>
        </authorList>
    </citation>
    <scope>NUCLEOTIDE SEQUENCE</scope>
    <source>
        <strain evidence="7">CGMCC 1.3617</strain>
    </source>
</reference>
<feature type="transmembrane region" description="Helical" evidence="5">
    <location>
        <begin position="137"/>
        <end position="155"/>
    </location>
</feature>
<dbReference type="RefSeq" id="WP_188965543.1">
    <property type="nucleotide sequence ID" value="NZ_BMKW01000002.1"/>
</dbReference>
<dbReference type="Gene3D" id="1.20.120.1630">
    <property type="match status" value="1"/>
</dbReference>
<feature type="transmembrane region" description="Helical" evidence="5">
    <location>
        <begin position="68"/>
        <end position="91"/>
    </location>
</feature>
<evidence type="ECO:0000256" key="4">
    <source>
        <dbReference type="ARBA" id="ARBA00023136"/>
    </source>
</evidence>
<evidence type="ECO:0000313" key="7">
    <source>
        <dbReference type="EMBL" id="GGJ02651.1"/>
    </source>
</evidence>
<evidence type="ECO:0000256" key="2">
    <source>
        <dbReference type="ARBA" id="ARBA00022692"/>
    </source>
</evidence>
<dbReference type="Pfam" id="PF07298">
    <property type="entry name" value="NnrU"/>
    <property type="match status" value="1"/>
</dbReference>
<accession>A0A917NI85</accession>
<comment type="caution">
    <text evidence="7">The sequence shown here is derived from an EMBL/GenBank/DDBJ whole genome shotgun (WGS) entry which is preliminary data.</text>
</comment>
<feature type="transmembrane region" description="Helical" evidence="5">
    <location>
        <begin position="112"/>
        <end position="131"/>
    </location>
</feature>
<feature type="transmembrane region" description="Helical" evidence="5">
    <location>
        <begin position="196"/>
        <end position="217"/>
    </location>
</feature>